<gene>
    <name evidence="2" type="ORF">A3C94_00890</name>
</gene>
<evidence type="ECO:0000259" key="1">
    <source>
        <dbReference type="Pfam" id="PF01575"/>
    </source>
</evidence>
<dbReference type="GO" id="GO:0019171">
    <property type="term" value="F:(3R)-hydroxyacyl-[acyl-carrier-protein] dehydratase activity"/>
    <property type="evidence" value="ECO:0007669"/>
    <property type="project" value="TreeGrafter"/>
</dbReference>
<dbReference type="STRING" id="1798496.A3C94_00890"/>
<comment type="caution">
    <text evidence="2">The sequence shown here is derived from an EMBL/GenBank/DDBJ whole genome shotgun (WGS) entry which is preliminary data.</text>
</comment>
<dbReference type="InterPro" id="IPR029069">
    <property type="entry name" value="HotDog_dom_sf"/>
</dbReference>
<dbReference type="Proteomes" id="UP000177232">
    <property type="component" value="Unassembled WGS sequence"/>
</dbReference>
<proteinExistence type="predicted"/>
<evidence type="ECO:0000313" key="2">
    <source>
        <dbReference type="EMBL" id="OGG64621.1"/>
    </source>
</evidence>
<name>A0A1F6DT83_9BACT</name>
<organism evidence="2 3">
    <name type="scientific">Candidatus Kaiserbacteria bacterium RIFCSPHIGHO2_02_FULL_55_17</name>
    <dbReference type="NCBI Taxonomy" id="1798496"/>
    <lineage>
        <taxon>Bacteria</taxon>
        <taxon>Candidatus Kaiseribacteriota</taxon>
    </lineage>
</organism>
<dbReference type="Gene3D" id="3.10.129.10">
    <property type="entry name" value="Hotdog Thioesterase"/>
    <property type="match status" value="1"/>
</dbReference>
<dbReference type="PANTHER" id="PTHR43437">
    <property type="entry name" value="HYDROXYACYL-THIOESTER DEHYDRATASE TYPE 2, MITOCHONDRIAL-RELATED"/>
    <property type="match status" value="1"/>
</dbReference>
<dbReference type="Pfam" id="PF01575">
    <property type="entry name" value="MaoC_dehydratas"/>
    <property type="match status" value="1"/>
</dbReference>
<feature type="domain" description="MaoC-like" evidence="1">
    <location>
        <begin position="18"/>
        <end position="112"/>
    </location>
</feature>
<dbReference type="InterPro" id="IPR002539">
    <property type="entry name" value="MaoC-like_dom"/>
</dbReference>
<dbReference type="EMBL" id="MFLJ01000016">
    <property type="protein sequence ID" value="OGG64621.1"/>
    <property type="molecule type" value="Genomic_DNA"/>
</dbReference>
<reference evidence="2 3" key="1">
    <citation type="journal article" date="2016" name="Nat. Commun.">
        <title>Thousands of microbial genomes shed light on interconnected biogeochemical processes in an aquifer system.</title>
        <authorList>
            <person name="Anantharaman K."/>
            <person name="Brown C.T."/>
            <person name="Hug L.A."/>
            <person name="Sharon I."/>
            <person name="Castelle C.J."/>
            <person name="Probst A.J."/>
            <person name="Thomas B.C."/>
            <person name="Singh A."/>
            <person name="Wilkins M.J."/>
            <person name="Karaoz U."/>
            <person name="Brodie E.L."/>
            <person name="Williams K.H."/>
            <person name="Hubbard S.S."/>
            <person name="Banfield J.F."/>
        </authorList>
    </citation>
    <scope>NUCLEOTIDE SEQUENCE [LARGE SCALE GENOMIC DNA]</scope>
</reference>
<evidence type="ECO:0000313" key="3">
    <source>
        <dbReference type="Proteomes" id="UP000177232"/>
    </source>
</evidence>
<accession>A0A1F6DT83</accession>
<dbReference type="PANTHER" id="PTHR43437:SF3">
    <property type="entry name" value="HYDROXYACYL-THIOESTER DEHYDRATASE TYPE 2, MITOCHONDRIAL"/>
    <property type="match status" value="1"/>
</dbReference>
<sequence>MVAEKTFDEIREGDTAKFEVTVDETLVKKFAELSGDSNPLHMDAEFAKGTPLGERVAHGMLGGALFSQLMGMHLPGMHSLYLSQSLFFRKPVRIGTTVIVSGTVVQKIGSVKTLKLLTVILDPDTGEVLTDGEAMVKVLL</sequence>
<dbReference type="CDD" id="cd03449">
    <property type="entry name" value="R_hydratase"/>
    <property type="match status" value="1"/>
</dbReference>
<dbReference type="SUPFAM" id="SSF54637">
    <property type="entry name" value="Thioesterase/thiol ester dehydrase-isomerase"/>
    <property type="match status" value="1"/>
</dbReference>
<dbReference type="InterPro" id="IPR050965">
    <property type="entry name" value="UPF0336/Enoyl-CoA_hydratase"/>
</dbReference>
<dbReference type="AlphaFoldDB" id="A0A1F6DT83"/>
<dbReference type="GO" id="GO:0006633">
    <property type="term" value="P:fatty acid biosynthetic process"/>
    <property type="evidence" value="ECO:0007669"/>
    <property type="project" value="TreeGrafter"/>
</dbReference>
<protein>
    <recommendedName>
        <fullName evidence="1">MaoC-like domain-containing protein</fullName>
    </recommendedName>
</protein>